<dbReference type="Proteomes" id="UP000072578">
    <property type="component" value="Unassembled WGS sequence"/>
</dbReference>
<dbReference type="PATRIC" id="fig|68892.8.peg.580"/>
<dbReference type="RefSeq" id="WP_061862991.1">
    <property type="nucleotide sequence ID" value="NZ_KQ970818.1"/>
</dbReference>
<evidence type="ECO:0000313" key="1">
    <source>
        <dbReference type="EMBL" id="KXU14284.1"/>
    </source>
</evidence>
<accession>A0A139RHT7</accession>
<comment type="caution">
    <text evidence="1">The sequence shown here is derived from an EMBL/GenBank/DDBJ whole genome shotgun (WGS) entry which is preliminary data.</text>
</comment>
<protein>
    <submittedName>
        <fullName evidence="1">Uncharacterized protein</fullName>
    </submittedName>
</protein>
<gene>
    <name evidence="1" type="ORF">SINDD18_00521</name>
</gene>
<organism evidence="1 2">
    <name type="scientific">Streptococcus infantis</name>
    <dbReference type="NCBI Taxonomy" id="68892"/>
    <lineage>
        <taxon>Bacteria</taxon>
        <taxon>Bacillati</taxon>
        <taxon>Bacillota</taxon>
        <taxon>Bacilli</taxon>
        <taxon>Lactobacillales</taxon>
        <taxon>Streptococcaceae</taxon>
        <taxon>Streptococcus</taxon>
    </lineage>
</organism>
<dbReference type="EMBL" id="LQZF01000061">
    <property type="protein sequence ID" value="KXU14284.1"/>
    <property type="molecule type" value="Genomic_DNA"/>
</dbReference>
<evidence type="ECO:0000313" key="2">
    <source>
        <dbReference type="Proteomes" id="UP000072578"/>
    </source>
</evidence>
<name>A0A139RHT7_9STRE</name>
<dbReference type="AlphaFoldDB" id="A0A139RHT7"/>
<proteinExistence type="predicted"/>
<reference evidence="1 2" key="1">
    <citation type="submission" date="2016-01" db="EMBL/GenBank/DDBJ databases">
        <title>Highly variable Streptococcus oralis are common among viridans streptococci isolated from primates.</title>
        <authorList>
            <person name="Denapaite D."/>
            <person name="Rieger M."/>
            <person name="Koendgen S."/>
            <person name="Brueckner R."/>
            <person name="Ochigava I."/>
            <person name="Kappeler P."/>
            <person name="Maetz-Rensing K."/>
            <person name="Leendertz F."/>
            <person name="Hakenbeck R."/>
        </authorList>
    </citation>
    <scope>NUCLEOTIDE SEQUENCE [LARGE SCALE GENOMIC DNA]</scope>
    <source>
        <strain evidence="1 2">DD18</strain>
    </source>
</reference>
<sequence length="127" mass="14815">MEKWTEIKSGFIPFGDYGIEINIDGDTLIAYLEDSEKFKFTFTKVWAFRSVYESLELIDSYWEQGLAKNRPHYLTNYIYEVENAEFGDLVASADVVNKKLHHYKLMSTHFLVDIVSENDVKVEKVTS</sequence>